<dbReference type="Pfam" id="PF12705">
    <property type="entry name" value="PDDEXK_1"/>
    <property type="match status" value="1"/>
</dbReference>
<evidence type="ECO:0000256" key="11">
    <source>
        <dbReference type="ARBA" id="ARBA00023235"/>
    </source>
</evidence>
<evidence type="ECO:0000256" key="4">
    <source>
        <dbReference type="ARBA" id="ARBA00022763"/>
    </source>
</evidence>
<dbReference type="GO" id="GO:0004527">
    <property type="term" value="F:exonuclease activity"/>
    <property type="evidence" value="ECO:0007669"/>
    <property type="project" value="UniProtKB-KW"/>
</dbReference>
<keyword evidence="3 15" id="KW-0547">Nucleotide-binding</keyword>
<evidence type="ECO:0000256" key="5">
    <source>
        <dbReference type="ARBA" id="ARBA00022801"/>
    </source>
</evidence>
<dbReference type="InterPro" id="IPR014016">
    <property type="entry name" value="UvrD-like_ATP-bd"/>
</dbReference>
<evidence type="ECO:0000256" key="15">
    <source>
        <dbReference type="PROSITE-ProRule" id="PRU00560"/>
    </source>
</evidence>
<dbReference type="InterPro" id="IPR027417">
    <property type="entry name" value="P-loop_NTPase"/>
</dbReference>
<dbReference type="InterPro" id="IPR011604">
    <property type="entry name" value="PDDEXK-like_dom_sf"/>
</dbReference>
<keyword evidence="8 15" id="KW-0067">ATP-binding</keyword>
<evidence type="ECO:0000256" key="3">
    <source>
        <dbReference type="ARBA" id="ARBA00022741"/>
    </source>
</evidence>
<keyword evidence="6 15" id="KW-0347">Helicase</keyword>
<dbReference type="CDD" id="cd17932">
    <property type="entry name" value="DEXQc_UvrD"/>
    <property type="match status" value="1"/>
</dbReference>
<dbReference type="PATRIC" id="fig|1209989.3.peg.2442"/>
<dbReference type="InterPro" id="IPR000212">
    <property type="entry name" value="DNA_helicase_UvrD/REP"/>
</dbReference>
<dbReference type="Gene3D" id="1.10.10.160">
    <property type="match status" value="1"/>
</dbReference>
<keyword evidence="19" id="KW-1185">Reference proteome</keyword>
<keyword evidence="2" id="KW-0540">Nuclease</keyword>
<dbReference type="PROSITE" id="PS51217">
    <property type="entry name" value="UVRD_HELICASE_CTER"/>
    <property type="match status" value="1"/>
</dbReference>
<evidence type="ECO:0000256" key="7">
    <source>
        <dbReference type="ARBA" id="ARBA00022839"/>
    </source>
</evidence>
<evidence type="ECO:0000256" key="14">
    <source>
        <dbReference type="ARBA" id="ARBA00048988"/>
    </source>
</evidence>
<dbReference type="GO" id="GO:0005524">
    <property type="term" value="F:ATP binding"/>
    <property type="evidence" value="ECO:0007669"/>
    <property type="project" value="UniProtKB-UniRule"/>
</dbReference>
<gene>
    <name evidence="18" type="ordered locus">TEPIRE1_2123</name>
</gene>
<keyword evidence="10" id="KW-0234">DNA repair</keyword>
<keyword evidence="7" id="KW-0269">Exonuclease</keyword>
<dbReference type="eggNOG" id="COG2887">
    <property type="taxonomic scope" value="Bacteria"/>
</dbReference>
<feature type="domain" description="UvrD-like helicase C-terminal" evidence="17">
    <location>
        <begin position="311"/>
        <end position="595"/>
    </location>
</feature>
<evidence type="ECO:0000259" key="16">
    <source>
        <dbReference type="PROSITE" id="PS51198"/>
    </source>
</evidence>
<dbReference type="GO" id="GO:0003677">
    <property type="term" value="F:DNA binding"/>
    <property type="evidence" value="ECO:0007669"/>
    <property type="project" value="UniProtKB-KW"/>
</dbReference>
<reference evidence="19" key="1">
    <citation type="journal article" date="2013" name="Genome Announc.">
        <title>First genome sequence of a syntrophic acetate-oxidizing bacterium, Tepidanaerobacter acetatoxydans strain Re1.</title>
        <authorList>
            <person name="Manzoor S."/>
            <person name="Bongcam-Rudloff E."/>
            <person name="Schnurer A."/>
            <person name="Muller B."/>
        </authorList>
    </citation>
    <scope>NUCLEOTIDE SEQUENCE [LARGE SCALE GENOMIC DNA]</scope>
    <source>
        <strain evidence="19">Re1</strain>
    </source>
</reference>
<dbReference type="GO" id="GO:0000725">
    <property type="term" value="P:recombinational repair"/>
    <property type="evidence" value="ECO:0007669"/>
    <property type="project" value="TreeGrafter"/>
</dbReference>
<evidence type="ECO:0000313" key="19">
    <source>
        <dbReference type="Proteomes" id="UP000010802"/>
    </source>
</evidence>
<dbReference type="Gene3D" id="3.90.320.10">
    <property type="match status" value="1"/>
</dbReference>
<feature type="domain" description="UvrD-like helicase ATP-binding" evidence="16">
    <location>
        <begin position="1"/>
        <end position="310"/>
    </location>
</feature>
<evidence type="ECO:0000313" key="18">
    <source>
        <dbReference type="EMBL" id="CCP26945.1"/>
    </source>
</evidence>
<comment type="similarity">
    <text evidence="1">Belongs to the helicase family. UvrD subfamily.</text>
</comment>
<dbReference type="KEGG" id="tae:TepiRe1_2123"/>
<evidence type="ECO:0000256" key="9">
    <source>
        <dbReference type="ARBA" id="ARBA00023125"/>
    </source>
</evidence>
<dbReference type="InterPro" id="IPR013986">
    <property type="entry name" value="DExx_box_DNA_helicase_dom_sf"/>
</dbReference>
<dbReference type="SUPFAM" id="SSF52980">
    <property type="entry name" value="Restriction endonuclease-like"/>
    <property type="match status" value="1"/>
</dbReference>
<evidence type="ECO:0000256" key="10">
    <source>
        <dbReference type="ARBA" id="ARBA00023204"/>
    </source>
</evidence>
<dbReference type="RefSeq" id="WP_015295683.1">
    <property type="nucleotide sequence ID" value="NC_019954.2"/>
</dbReference>
<dbReference type="STRING" id="1209989.TepRe1_1970"/>
<dbReference type="EC" id="5.6.2.4" evidence="13"/>
<dbReference type="EMBL" id="HF563609">
    <property type="protein sequence ID" value="CCP26945.1"/>
    <property type="molecule type" value="Genomic_DNA"/>
</dbReference>
<dbReference type="GO" id="GO:0043138">
    <property type="term" value="F:3'-5' DNA helicase activity"/>
    <property type="evidence" value="ECO:0007669"/>
    <property type="project" value="UniProtKB-EC"/>
</dbReference>
<feature type="binding site" evidence="15">
    <location>
        <begin position="22"/>
        <end position="29"/>
    </location>
    <ligand>
        <name>ATP</name>
        <dbReference type="ChEBI" id="CHEBI:30616"/>
    </ligand>
</feature>
<dbReference type="eggNOG" id="COG0210">
    <property type="taxonomic scope" value="Bacteria"/>
</dbReference>
<evidence type="ECO:0000256" key="13">
    <source>
        <dbReference type="ARBA" id="ARBA00034808"/>
    </source>
</evidence>
<evidence type="ECO:0000256" key="2">
    <source>
        <dbReference type="ARBA" id="ARBA00022722"/>
    </source>
</evidence>
<protein>
    <recommendedName>
        <fullName evidence="13">DNA 3'-5' helicase</fullName>
        <ecNumber evidence="13">5.6.2.4</ecNumber>
    </recommendedName>
</protein>
<accession>L0S0Z0</accession>
<dbReference type="InterPro" id="IPR014017">
    <property type="entry name" value="DNA_helicase_UvrD-like_C"/>
</dbReference>
<dbReference type="OrthoDB" id="9810135at2"/>
<keyword evidence="9" id="KW-0238">DNA-binding</keyword>
<dbReference type="Pfam" id="PF00580">
    <property type="entry name" value="UvrD-helicase"/>
    <property type="match status" value="1"/>
</dbReference>
<dbReference type="GO" id="GO:0005829">
    <property type="term" value="C:cytosol"/>
    <property type="evidence" value="ECO:0007669"/>
    <property type="project" value="TreeGrafter"/>
</dbReference>
<evidence type="ECO:0000256" key="6">
    <source>
        <dbReference type="ARBA" id="ARBA00022806"/>
    </source>
</evidence>
<dbReference type="SUPFAM" id="SSF52540">
    <property type="entry name" value="P-loop containing nucleoside triphosphate hydrolases"/>
    <property type="match status" value="1"/>
</dbReference>
<dbReference type="PROSITE" id="PS51198">
    <property type="entry name" value="UVRD_HELICASE_ATP_BIND"/>
    <property type="match status" value="1"/>
</dbReference>
<dbReference type="Pfam" id="PF13361">
    <property type="entry name" value="UvrD_C"/>
    <property type="match status" value="1"/>
</dbReference>
<keyword evidence="11" id="KW-0413">Isomerase</keyword>
<dbReference type="InterPro" id="IPR038726">
    <property type="entry name" value="PDDEXK_AddAB-type"/>
</dbReference>
<dbReference type="InterPro" id="IPR011335">
    <property type="entry name" value="Restrct_endonuc-II-like"/>
</dbReference>
<dbReference type="GO" id="GO:0033202">
    <property type="term" value="C:DNA helicase complex"/>
    <property type="evidence" value="ECO:0007669"/>
    <property type="project" value="TreeGrafter"/>
</dbReference>
<comment type="catalytic activity">
    <reaction evidence="12">
        <text>Couples ATP hydrolysis with the unwinding of duplex DNA by translocating in the 3'-5' direction.</text>
        <dbReference type="EC" id="5.6.2.4"/>
    </reaction>
</comment>
<comment type="catalytic activity">
    <reaction evidence="14">
        <text>ATP + H2O = ADP + phosphate + H(+)</text>
        <dbReference type="Rhea" id="RHEA:13065"/>
        <dbReference type="ChEBI" id="CHEBI:15377"/>
        <dbReference type="ChEBI" id="CHEBI:15378"/>
        <dbReference type="ChEBI" id="CHEBI:30616"/>
        <dbReference type="ChEBI" id="CHEBI:43474"/>
        <dbReference type="ChEBI" id="CHEBI:456216"/>
        <dbReference type="EC" id="5.6.2.4"/>
    </reaction>
</comment>
<evidence type="ECO:0000256" key="8">
    <source>
        <dbReference type="ARBA" id="ARBA00022840"/>
    </source>
</evidence>
<sequence>MEYTPEQKKAIETVTQNLVVTAGAGAGKTKVLVDRILYILEQGLVDIDEIVAITYTKKAALEIRERLRKEMIKRKDEGDFSRCLEKLGVAYIGTIHSFCMRLLMENPVEAGIDSDAKVIEEYRSKAWMKESIRETIIDNLENKSVFQLTSELGFSKLSYEIYELMNKMQNQGLRPSVINTMAETEDEKAIALLIEKTYKLYNFKKEEQFFLDYEDILQKTLDLLKENKAILSEYQKKFRFILIDEYQDLNFVQDEILRLLGKNTNIFVVGDKKQSIYGFRGARVELFEKLRKDLERQGQALTLKDNFRSDDRIIEHVNQSFENLIEGYEPIKANRRHGGQNNICFLTMESQGTMSERRQKEGEMIAKKILEMISDESVKVFDRETQKYRRPSFRDFAVLLRRKTHIKHYVNAFKAHEIPFYVADTGSIMEDSSVKNILCALKTVAFRDNINLYGTLSHLFKISDEELAEYVLMRQELISGLEEDASYDDIPESLAEAFKLILMWCKIKDRATLRELAQRIADDTMLLAAAAQNDLLEVENVFKFLDLCRDYDEQGYTLREFLEELSDFGWEQQEAIDVSEEEDVVKFVTIHSSKGLEFPIVILADSGQEISGIFTEILFEPKIGLALKKDRDKWEMLKKYLNQKEIEEAKRLLYVALTRARDYLLISGEMKSDKKDSFLKWLNPESITDSVDDGISIQTIWELSDVAVNTVNLQENKPKLGKKQIYLNKHISVPRSFSVTSIGEFARCPRRYYLSNQMGIPERLFYKDCGDLSRLSARERGTIVHELIEKIHKENIKVNNKEKILAINSYPLNFQDRKFIESCLQNYLESDLYNTSGVVYSEMPFTYHLGERRYITGKIDRLILEEDGATVVDFKTNSMIGSDLMKAYHLQVMAYAWQYLKFAA</sequence>
<evidence type="ECO:0000256" key="1">
    <source>
        <dbReference type="ARBA" id="ARBA00009922"/>
    </source>
</evidence>
<keyword evidence="5 15" id="KW-0378">Hydrolase</keyword>
<evidence type="ECO:0000259" key="17">
    <source>
        <dbReference type="PROSITE" id="PS51217"/>
    </source>
</evidence>
<dbReference type="HOGENOM" id="CLU_001114_1_3_9"/>
<dbReference type="Proteomes" id="UP000010802">
    <property type="component" value="Chromosome"/>
</dbReference>
<dbReference type="PANTHER" id="PTHR11070">
    <property type="entry name" value="UVRD / RECB / PCRA DNA HELICASE FAMILY MEMBER"/>
    <property type="match status" value="1"/>
</dbReference>
<organism evidence="18 19">
    <name type="scientific">Tepidanaerobacter acetatoxydans (strain DSM 21804 / JCM 16047 / Re1)</name>
    <dbReference type="NCBI Taxonomy" id="1209989"/>
    <lineage>
        <taxon>Bacteria</taxon>
        <taxon>Bacillati</taxon>
        <taxon>Bacillota</taxon>
        <taxon>Clostridia</taxon>
        <taxon>Thermosediminibacterales</taxon>
        <taxon>Tepidanaerobacteraceae</taxon>
        <taxon>Tepidanaerobacter</taxon>
    </lineage>
</organism>
<dbReference type="Gene3D" id="3.40.50.300">
    <property type="entry name" value="P-loop containing nucleotide triphosphate hydrolases"/>
    <property type="match status" value="3"/>
</dbReference>
<proteinExistence type="inferred from homology"/>
<dbReference type="PANTHER" id="PTHR11070:SF48">
    <property type="entry name" value="ATP-DEPENDENT HELICASE_NUCLEASE SUBUNIT A"/>
    <property type="match status" value="1"/>
</dbReference>
<evidence type="ECO:0000256" key="12">
    <source>
        <dbReference type="ARBA" id="ARBA00034617"/>
    </source>
</evidence>
<name>L0S0Z0_TEPAE</name>
<dbReference type="AlphaFoldDB" id="L0S0Z0"/>
<keyword evidence="4" id="KW-0227">DNA damage</keyword>